<gene>
    <name evidence="2" type="ORF">H9L05_22125</name>
</gene>
<geneLocation type="plasmid" evidence="2 3">
    <name>p_unnamed2</name>
</geneLocation>
<dbReference type="AlphaFoldDB" id="A0A7H0H1G0"/>
<evidence type="ECO:0000256" key="1">
    <source>
        <dbReference type="SAM" id="SignalP"/>
    </source>
</evidence>
<dbReference type="RefSeq" id="WP_187734535.1">
    <property type="nucleotide sequence ID" value="NZ_CP060786.1"/>
</dbReference>
<dbReference type="EMBL" id="CP060786">
    <property type="protein sequence ID" value="QNP54376.1"/>
    <property type="molecule type" value="Genomic_DNA"/>
</dbReference>
<reference evidence="2 3" key="1">
    <citation type="submission" date="2020-08" db="EMBL/GenBank/DDBJ databases">
        <title>Genome sequence of Hymenobacter qilianensis JCM 19763T.</title>
        <authorList>
            <person name="Hyun D.-W."/>
            <person name="Bae J.-W."/>
        </authorList>
    </citation>
    <scope>NUCLEOTIDE SEQUENCE [LARGE SCALE GENOMIC DNA]</scope>
    <source>
        <strain evidence="2 3">JCM 19763</strain>
        <plasmid evidence="2 3">p_unnamed2</plasmid>
    </source>
</reference>
<feature type="chain" id="PRO_5028886983" description="Nuclear transport factor 2 family protein" evidence="1">
    <location>
        <begin position="24"/>
        <end position="93"/>
    </location>
</feature>
<name>A0A7H0H1G0_9BACT</name>
<sequence length="93" mass="9753">MKDILAFAALTATLSVATQSAQAQTTPAAVASVPGSAADEAAVKTTLTKYQQAVQKLDTTGTHRLFTANSQVFESGAWKAPTNTTPPTTWRRS</sequence>
<keyword evidence="2" id="KW-0614">Plasmid</keyword>
<evidence type="ECO:0000313" key="3">
    <source>
        <dbReference type="Proteomes" id="UP000516093"/>
    </source>
</evidence>
<protein>
    <recommendedName>
        <fullName evidence="4">Nuclear transport factor 2 family protein</fullName>
    </recommendedName>
</protein>
<dbReference type="Proteomes" id="UP000516093">
    <property type="component" value="Plasmid p_unnamed2"/>
</dbReference>
<accession>A0A7H0H1G0</accession>
<organism evidence="2 3">
    <name type="scientific">Hymenobacter qilianensis</name>
    <dbReference type="NCBI Taxonomy" id="1385715"/>
    <lineage>
        <taxon>Bacteria</taxon>
        <taxon>Pseudomonadati</taxon>
        <taxon>Bacteroidota</taxon>
        <taxon>Cytophagia</taxon>
        <taxon>Cytophagales</taxon>
        <taxon>Hymenobacteraceae</taxon>
        <taxon>Hymenobacter</taxon>
    </lineage>
</organism>
<evidence type="ECO:0000313" key="2">
    <source>
        <dbReference type="EMBL" id="QNP54376.1"/>
    </source>
</evidence>
<keyword evidence="1" id="KW-0732">Signal</keyword>
<keyword evidence="3" id="KW-1185">Reference proteome</keyword>
<feature type="signal peptide" evidence="1">
    <location>
        <begin position="1"/>
        <end position="23"/>
    </location>
</feature>
<proteinExistence type="predicted"/>
<evidence type="ECO:0008006" key="4">
    <source>
        <dbReference type="Google" id="ProtNLM"/>
    </source>
</evidence>
<dbReference type="Gene3D" id="3.10.450.50">
    <property type="match status" value="1"/>
</dbReference>
<dbReference type="KEGG" id="hqi:H9L05_22125"/>